<feature type="transmembrane region" description="Helical" evidence="10">
    <location>
        <begin position="484"/>
        <end position="507"/>
    </location>
</feature>
<dbReference type="CDD" id="cd05236">
    <property type="entry name" value="FAR-N_SDR_e"/>
    <property type="match status" value="1"/>
</dbReference>
<comment type="subcellular location">
    <subcellularLocation>
        <location evidence="1">Membrane</location>
        <topology evidence="1">Multi-pass membrane protein</topology>
    </subcellularLocation>
</comment>
<comment type="catalytic activity">
    <reaction evidence="9 10">
        <text>a long-chain fatty acyl-CoA + 2 NADPH + 2 H(+) = a long-chain primary fatty alcohol + 2 NADP(+) + CoA</text>
        <dbReference type="Rhea" id="RHEA:52716"/>
        <dbReference type="ChEBI" id="CHEBI:15378"/>
        <dbReference type="ChEBI" id="CHEBI:57287"/>
        <dbReference type="ChEBI" id="CHEBI:57783"/>
        <dbReference type="ChEBI" id="CHEBI:58349"/>
        <dbReference type="ChEBI" id="CHEBI:77396"/>
        <dbReference type="ChEBI" id="CHEBI:83139"/>
        <dbReference type="EC" id="1.2.1.84"/>
    </reaction>
</comment>
<evidence type="ECO:0000256" key="9">
    <source>
        <dbReference type="ARBA" id="ARBA00052530"/>
    </source>
</evidence>
<keyword evidence="10" id="KW-0560">Oxidoreductase</keyword>
<dbReference type="InterPro" id="IPR013120">
    <property type="entry name" value="FAR_NAD-bd"/>
</dbReference>
<accession>A0A9P0GPQ4</accession>
<evidence type="ECO:0000256" key="3">
    <source>
        <dbReference type="ARBA" id="ARBA00022516"/>
    </source>
</evidence>
<dbReference type="GO" id="GO:0035336">
    <property type="term" value="P:long-chain fatty-acyl-CoA metabolic process"/>
    <property type="evidence" value="ECO:0007669"/>
    <property type="project" value="TreeGrafter"/>
</dbReference>
<keyword evidence="6 10" id="KW-1133">Transmembrane helix</keyword>
<dbReference type="Gene3D" id="3.40.50.720">
    <property type="entry name" value="NAD(P)-binding Rossmann-like Domain"/>
    <property type="match status" value="1"/>
</dbReference>
<dbReference type="PANTHER" id="PTHR11011:SF24">
    <property type="entry name" value="FATTY ACYL-COA REDUCTASE"/>
    <property type="match status" value="1"/>
</dbReference>
<keyword evidence="4 10" id="KW-0812">Transmembrane</keyword>
<feature type="domain" description="Fatty acyl-CoA reductase C-terminal" evidence="11">
    <location>
        <begin position="367"/>
        <end position="434"/>
    </location>
</feature>
<dbReference type="InterPro" id="IPR026055">
    <property type="entry name" value="FAR"/>
</dbReference>
<evidence type="ECO:0000256" key="2">
    <source>
        <dbReference type="ARBA" id="ARBA00005928"/>
    </source>
</evidence>
<feature type="transmembrane region" description="Helical" evidence="10">
    <location>
        <begin position="358"/>
        <end position="382"/>
    </location>
</feature>
<comment type="function">
    <text evidence="10">Catalyzes the reduction of fatty acyl-CoA to fatty alcohols.</text>
</comment>
<sequence>MSVWYQEKNSSMSIPEFFKGKCIFMTGGSGFIGKVMIEKLLRTCPDIKNIYVLVRPKRGKNIQERVKNLFDVPLFDELKKQNIKAIEKVLGVAGDITQLDLGLNKEDTDTLINNVSIIYHIAASVRFNDFLKSAILTNTRSTRDVITLAKKLKTLDVFVYCSTAYSNCDHDVIEESIYPSKQDWRKAIGMAENCDEMSLQALTEKIIYPMPNTYTYTKGLAERVVFDLCENQIPAIVLRPSIVSPAIKDPIPGWVDNFNGPMTLSLLAGKGILKVVYSDDKVIRDHVFVDNAVNALIIAAWKKATQSDISSIEVYNAASDMNFSQGFNRALVPTIIRNNPADSYLGSAFYYSLQNKTIFYILTLIIHVLPALVIDGVTSLLGKKPRLLKIYRRLLIANVSLSSFMLKTFKINTENYVGLEDNLLECDKPTFSFIQNRSRTDTEGTKAMIIVVWGGMKRFLLNSKSQATEAEIKRYDRVTAFQNTIFLILKSLLLYFVGSKVILPWIAQQLT</sequence>
<dbReference type="GO" id="GO:0016020">
    <property type="term" value="C:membrane"/>
    <property type="evidence" value="ECO:0007669"/>
    <property type="project" value="UniProtKB-SubCell"/>
</dbReference>
<proteinExistence type="inferred from homology"/>
<evidence type="ECO:0000313" key="13">
    <source>
        <dbReference type="EMBL" id="CAH1173794.1"/>
    </source>
</evidence>
<dbReference type="OrthoDB" id="429813at2759"/>
<keyword evidence="8 10" id="KW-0472">Membrane</keyword>
<dbReference type="InterPro" id="IPR036291">
    <property type="entry name" value="NAD(P)-bd_dom_sf"/>
</dbReference>
<dbReference type="InterPro" id="IPR033640">
    <property type="entry name" value="FAR_C"/>
</dbReference>
<keyword evidence="5 10" id="KW-0521">NADP</keyword>
<gene>
    <name evidence="13" type="ORF">PHAECO_LOCUS10375</name>
</gene>
<evidence type="ECO:0000256" key="8">
    <source>
        <dbReference type="ARBA" id="ARBA00023136"/>
    </source>
</evidence>
<evidence type="ECO:0000256" key="1">
    <source>
        <dbReference type="ARBA" id="ARBA00004141"/>
    </source>
</evidence>
<dbReference type="FunFam" id="3.40.50.720:FF:000143">
    <property type="entry name" value="Fatty acyl-CoA reductase"/>
    <property type="match status" value="1"/>
</dbReference>
<dbReference type="AlphaFoldDB" id="A0A9P0GPQ4"/>
<reference evidence="13" key="1">
    <citation type="submission" date="2022-01" db="EMBL/GenBank/DDBJ databases">
        <authorList>
            <person name="King R."/>
        </authorList>
    </citation>
    <scope>NUCLEOTIDE SEQUENCE</scope>
</reference>
<dbReference type="Pfam" id="PF07993">
    <property type="entry name" value="NAD_binding_4"/>
    <property type="match status" value="1"/>
</dbReference>
<dbReference type="GO" id="GO:0080019">
    <property type="term" value="F:alcohol-forming very long-chain fatty acyl-CoA reductase activity"/>
    <property type="evidence" value="ECO:0007669"/>
    <property type="project" value="InterPro"/>
</dbReference>
<organism evidence="13 14">
    <name type="scientific">Phaedon cochleariae</name>
    <name type="common">Mustard beetle</name>
    <dbReference type="NCBI Taxonomy" id="80249"/>
    <lineage>
        <taxon>Eukaryota</taxon>
        <taxon>Metazoa</taxon>
        <taxon>Ecdysozoa</taxon>
        <taxon>Arthropoda</taxon>
        <taxon>Hexapoda</taxon>
        <taxon>Insecta</taxon>
        <taxon>Pterygota</taxon>
        <taxon>Neoptera</taxon>
        <taxon>Endopterygota</taxon>
        <taxon>Coleoptera</taxon>
        <taxon>Polyphaga</taxon>
        <taxon>Cucujiformia</taxon>
        <taxon>Chrysomeloidea</taxon>
        <taxon>Chrysomelidae</taxon>
        <taxon>Chrysomelinae</taxon>
        <taxon>Chrysomelini</taxon>
        <taxon>Phaedon</taxon>
    </lineage>
</organism>
<keyword evidence="3 10" id="KW-0444">Lipid biosynthesis</keyword>
<dbReference type="Proteomes" id="UP001153737">
    <property type="component" value="Chromosome 6"/>
</dbReference>
<evidence type="ECO:0000313" key="14">
    <source>
        <dbReference type="Proteomes" id="UP001153737"/>
    </source>
</evidence>
<dbReference type="GO" id="GO:0102965">
    <property type="term" value="F:alcohol-forming long-chain fatty acyl-CoA reductase activity"/>
    <property type="evidence" value="ECO:0007669"/>
    <property type="project" value="UniProtKB-EC"/>
</dbReference>
<evidence type="ECO:0000256" key="6">
    <source>
        <dbReference type="ARBA" id="ARBA00022989"/>
    </source>
</evidence>
<evidence type="ECO:0000259" key="12">
    <source>
        <dbReference type="Pfam" id="PF07993"/>
    </source>
</evidence>
<protein>
    <recommendedName>
        <fullName evidence="10">Fatty acyl-CoA reductase</fullName>
        <ecNumber evidence="10">1.2.1.84</ecNumber>
    </recommendedName>
</protein>
<dbReference type="SUPFAM" id="SSF51735">
    <property type="entry name" value="NAD(P)-binding Rossmann-fold domains"/>
    <property type="match status" value="1"/>
</dbReference>
<dbReference type="EMBL" id="OU896712">
    <property type="protein sequence ID" value="CAH1173794.1"/>
    <property type="molecule type" value="Genomic_DNA"/>
</dbReference>
<evidence type="ECO:0000256" key="4">
    <source>
        <dbReference type="ARBA" id="ARBA00022692"/>
    </source>
</evidence>
<dbReference type="PANTHER" id="PTHR11011">
    <property type="entry name" value="MALE STERILITY PROTEIN 2-RELATED"/>
    <property type="match status" value="1"/>
</dbReference>
<dbReference type="Pfam" id="PF03015">
    <property type="entry name" value="Sterile"/>
    <property type="match status" value="1"/>
</dbReference>
<reference evidence="13" key="2">
    <citation type="submission" date="2022-10" db="EMBL/GenBank/DDBJ databases">
        <authorList>
            <consortium name="ENA_rothamsted_submissions"/>
            <consortium name="culmorum"/>
            <person name="King R."/>
        </authorList>
    </citation>
    <scope>NUCLEOTIDE SEQUENCE</scope>
</reference>
<keyword evidence="14" id="KW-1185">Reference proteome</keyword>
<dbReference type="CDD" id="cd09071">
    <property type="entry name" value="FAR_C"/>
    <property type="match status" value="1"/>
</dbReference>
<name>A0A9P0GPQ4_PHACE</name>
<comment type="similarity">
    <text evidence="2 10">Belongs to the fatty acyl-CoA reductase family.</text>
</comment>
<evidence type="ECO:0000256" key="10">
    <source>
        <dbReference type="RuleBase" id="RU363097"/>
    </source>
</evidence>
<evidence type="ECO:0000256" key="5">
    <source>
        <dbReference type="ARBA" id="ARBA00022857"/>
    </source>
</evidence>
<evidence type="ECO:0000256" key="7">
    <source>
        <dbReference type="ARBA" id="ARBA00023098"/>
    </source>
</evidence>
<dbReference type="EC" id="1.2.1.84" evidence="10"/>
<evidence type="ECO:0000259" key="11">
    <source>
        <dbReference type="Pfam" id="PF03015"/>
    </source>
</evidence>
<feature type="domain" description="Thioester reductase (TE)" evidence="12">
    <location>
        <begin position="26"/>
        <end position="295"/>
    </location>
</feature>
<keyword evidence="7 10" id="KW-0443">Lipid metabolism</keyword>
<dbReference type="GO" id="GO:0005777">
    <property type="term" value="C:peroxisome"/>
    <property type="evidence" value="ECO:0007669"/>
    <property type="project" value="TreeGrafter"/>
</dbReference>